<dbReference type="RefSeq" id="WP_266280819.1">
    <property type="nucleotide sequence ID" value="NZ_JAPKNF010000001.1"/>
</dbReference>
<dbReference type="Pfam" id="PF02525">
    <property type="entry name" value="Flavodoxin_2"/>
    <property type="match status" value="1"/>
</dbReference>
<evidence type="ECO:0000313" key="5">
    <source>
        <dbReference type="Proteomes" id="UP001223743"/>
    </source>
</evidence>
<dbReference type="PANTHER" id="PTHR10204">
    <property type="entry name" value="NAD P H OXIDOREDUCTASE-RELATED"/>
    <property type="match status" value="1"/>
</dbReference>
<dbReference type="Proteomes" id="UP001223743">
    <property type="component" value="Unassembled WGS sequence"/>
</dbReference>
<evidence type="ECO:0000256" key="2">
    <source>
        <dbReference type="ARBA" id="ARBA00023002"/>
    </source>
</evidence>
<gene>
    <name evidence="4" type="ORF">QO015_001189</name>
</gene>
<dbReference type="PANTHER" id="PTHR10204:SF34">
    <property type="entry name" value="NAD(P)H DEHYDROGENASE [QUINONE] 1 ISOFORM 1"/>
    <property type="match status" value="1"/>
</dbReference>
<protein>
    <submittedName>
        <fullName evidence="4">NADPH-quinone reductase</fullName>
    </submittedName>
</protein>
<comment type="similarity">
    <text evidence="1">Belongs to the NAD(P)H dehydrogenase (quinone) family.</text>
</comment>
<dbReference type="Gene3D" id="3.40.50.360">
    <property type="match status" value="1"/>
</dbReference>
<dbReference type="InterPro" id="IPR003680">
    <property type="entry name" value="Flavodoxin_fold"/>
</dbReference>
<reference evidence="4 5" key="1">
    <citation type="submission" date="2023-07" db="EMBL/GenBank/DDBJ databases">
        <title>Genomic Encyclopedia of Type Strains, Phase IV (KMG-IV): sequencing the most valuable type-strain genomes for metagenomic binning, comparative biology and taxonomic classification.</title>
        <authorList>
            <person name="Goeker M."/>
        </authorList>
    </citation>
    <scope>NUCLEOTIDE SEQUENCE [LARGE SCALE GENOMIC DNA]</scope>
    <source>
        <strain evidence="4 5">B1-1</strain>
    </source>
</reference>
<proteinExistence type="inferred from homology"/>
<keyword evidence="5" id="KW-1185">Reference proteome</keyword>
<comment type="caution">
    <text evidence="4">The sequence shown here is derived from an EMBL/GenBank/DDBJ whole genome shotgun (WGS) entry which is preliminary data.</text>
</comment>
<organism evidence="4 5">
    <name type="scientific">Kaistia geumhonensis</name>
    <dbReference type="NCBI Taxonomy" id="410839"/>
    <lineage>
        <taxon>Bacteria</taxon>
        <taxon>Pseudomonadati</taxon>
        <taxon>Pseudomonadota</taxon>
        <taxon>Alphaproteobacteria</taxon>
        <taxon>Hyphomicrobiales</taxon>
        <taxon>Kaistiaceae</taxon>
        <taxon>Kaistia</taxon>
    </lineage>
</organism>
<keyword evidence="2" id="KW-0560">Oxidoreductase</keyword>
<sequence>MAKRILIIDGHPDAAEGRLCHALAAAYAEGAAAAGHDASVIRLASLDIPFLRSQQEFEHGAVPEGLTAAAEALLAADHVVLVFPLWLGTMPALLKAFLEQVFRPGTAFAYQENGFPKKLLAGRSARVVVTMGMPAMIYRWFFGAHGVRGLERNILAFTGMKPIHETLFGNVEGASEQTRNGWLAQMRELGRRAD</sequence>
<evidence type="ECO:0000259" key="3">
    <source>
        <dbReference type="Pfam" id="PF02525"/>
    </source>
</evidence>
<evidence type="ECO:0000256" key="1">
    <source>
        <dbReference type="ARBA" id="ARBA00006252"/>
    </source>
</evidence>
<dbReference type="EMBL" id="JAUSWJ010000001">
    <property type="protein sequence ID" value="MDQ0515576.1"/>
    <property type="molecule type" value="Genomic_DNA"/>
</dbReference>
<evidence type="ECO:0000313" key="4">
    <source>
        <dbReference type="EMBL" id="MDQ0515576.1"/>
    </source>
</evidence>
<feature type="domain" description="Flavodoxin-like fold" evidence="3">
    <location>
        <begin position="3"/>
        <end position="187"/>
    </location>
</feature>
<dbReference type="InterPro" id="IPR051545">
    <property type="entry name" value="NAD(P)H_dehydrogenase_qn"/>
</dbReference>
<dbReference type="InterPro" id="IPR029039">
    <property type="entry name" value="Flavoprotein-like_sf"/>
</dbReference>
<dbReference type="SUPFAM" id="SSF52218">
    <property type="entry name" value="Flavoproteins"/>
    <property type="match status" value="1"/>
</dbReference>
<accession>A0ABU0M3M9</accession>
<name>A0ABU0M3M9_9HYPH</name>